<dbReference type="EMBL" id="PJQY01002178">
    <property type="protein sequence ID" value="PQP95823.1"/>
    <property type="molecule type" value="Genomic_DNA"/>
</dbReference>
<name>A0A314XWW0_PRUYE</name>
<evidence type="ECO:0000313" key="2">
    <source>
        <dbReference type="EMBL" id="PQP95823.1"/>
    </source>
</evidence>
<evidence type="ECO:0000256" key="1">
    <source>
        <dbReference type="SAM" id="Coils"/>
    </source>
</evidence>
<accession>A0A314XWW0</accession>
<comment type="caution">
    <text evidence="2">The sequence shown here is derived from an EMBL/GenBank/DDBJ whole genome shotgun (WGS) entry which is preliminary data.</text>
</comment>
<evidence type="ECO:0000313" key="3">
    <source>
        <dbReference type="Proteomes" id="UP000250321"/>
    </source>
</evidence>
<organism evidence="2 3">
    <name type="scientific">Prunus yedoensis var. nudiflora</name>
    <dbReference type="NCBI Taxonomy" id="2094558"/>
    <lineage>
        <taxon>Eukaryota</taxon>
        <taxon>Viridiplantae</taxon>
        <taxon>Streptophyta</taxon>
        <taxon>Embryophyta</taxon>
        <taxon>Tracheophyta</taxon>
        <taxon>Spermatophyta</taxon>
        <taxon>Magnoliopsida</taxon>
        <taxon>eudicotyledons</taxon>
        <taxon>Gunneridae</taxon>
        <taxon>Pentapetalae</taxon>
        <taxon>rosids</taxon>
        <taxon>fabids</taxon>
        <taxon>Rosales</taxon>
        <taxon>Rosaceae</taxon>
        <taxon>Amygdaloideae</taxon>
        <taxon>Amygdaleae</taxon>
        <taxon>Prunus</taxon>
    </lineage>
</organism>
<reference evidence="2 3" key="1">
    <citation type="submission" date="2018-02" db="EMBL/GenBank/DDBJ databases">
        <title>Draft genome of wild Prunus yedoensis var. nudiflora.</title>
        <authorList>
            <person name="Baek S."/>
            <person name="Kim J.-H."/>
            <person name="Choi K."/>
            <person name="Kim G.-B."/>
            <person name="Cho A."/>
            <person name="Jang H."/>
            <person name="Shin C.-H."/>
            <person name="Yu H.-J."/>
            <person name="Mun J.-H."/>
        </authorList>
    </citation>
    <scope>NUCLEOTIDE SEQUENCE [LARGE SCALE GENOMIC DNA]</scope>
    <source>
        <strain evidence="3">cv. Jeju island</strain>
        <tissue evidence="2">Leaf</tissue>
    </source>
</reference>
<protein>
    <submittedName>
        <fullName evidence="2">Uncharacterized protein</fullName>
    </submittedName>
</protein>
<feature type="coiled-coil region" evidence="1">
    <location>
        <begin position="42"/>
        <end position="83"/>
    </location>
</feature>
<keyword evidence="3" id="KW-1185">Reference proteome</keyword>
<proteinExistence type="predicted"/>
<keyword evidence="1" id="KW-0175">Coiled coil</keyword>
<gene>
    <name evidence="2" type="ORF">Pyn_21863</name>
</gene>
<dbReference type="AlphaFoldDB" id="A0A314XWW0"/>
<sequence>MGSFLRTNAYVHVEALENREKRPRVVLPPRELRELETNVVPVAQLTEATTDILDKLEELEEEEQELRAEIATDLELKAKLEEKLQENHV</sequence>
<dbReference type="Proteomes" id="UP000250321">
    <property type="component" value="Unassembled WGS sequence"/>
</dbReference>